<evidence type="ECO:0000313" key="2">
    <source>
        <dbReference type="Proteomes" id="UP000317093"/>
    </source>
</evidence>
<dbReference type="RefSeq" id="WP_145260934.1">
    <property type="nucleotide sequence ID" value="NZ_CP036279.1"/>
</dbReference>
<sequence>MPRVMEVDGLVTLVGPAGKILVRGERERLILEFDGVASLLAGGRLFWPKRSWLRRGLTSMLNRQGMALRILVAGRRVAELGPGVRSNLLGRLLLGRSAYLALSSVRLLGGALFRGGG</sequence>
<protein>
    <submittedName>
        <fullName evidence="1">Uncharacterized protein</fullName>
    </submittedName>
</protein>
<proteinExistence type="predicted"/>
<name>A0A518B928_9BACT</name>
<reference evidence="1 2" key="1">
    <citation type="submission" date="2019-02" db="EMBL/GenBank/DDBJ databases">
        <title>Deep-cultivation of Planctomycetes and their phenomic and genomic characterization uncovers novel biology.</title>
        <authorList>
            <person name="Wiegand S."/>
            <person name="Jogler M."/>
            <person name="Boedeker C."/>
            <person name="Pinto D."/>
            <person name="Vollmers J."/>
            <person name="Rivas-Marin E."/>
            <person name="Kohn T."/>
            <person name="Peeters S.H."/>
            <person name="Heuer A."/>
            <person name="Rast P."/>
            <person name="Oberbeckmann S."/>
            <person name="Bunk B."/>
            <person name="Jeske O."/>
            <person name="Meyerdierks A."/>
            <person name="Storesund J.E."/>
            <person name="Kallscheuer N."/>
            <person name="Luecker S."/>
            <person name="Lage O.M."/>
            <person name="Pohl T."/>
            <person name="Merkel B.J."/>
            <person name="Hornburger P."/>
            <person name="Mueller R.-W."/>
            <person name="Bruemmer F."/>
            <person name="Labrenz M."/>
            <person name="Spormann A.M."/>
            <person name="Op den Camp H."/>
            <person name="Overmann J."/>
            <person name="Amann R."/>
            <person name="Jetten M.S.M."/>
            <person name="Mascher T."/>
            <person name="Medema M.H."/>
            <person name="Devos D.P."/>
            <person name="Kaster A.-K."/>
            <person name="Ovreas L."/>
            <person name="Rohde M."/>
            <person name="Galperin M.Y."/>
            <person name="Jogler C."/>
        </authorList>
    </citation>
    <scope>NUCLEOTIDE SEQUENCE [LARGE SCALE GENOMIC DNA]</scope>
    <source>
        <strain evidence="1 2">Pan216</strain>
    </source>
</reference>
<accession>A0A518B928</accession>
<organism evidence="1 2">
    <name type="scientific">Kolteria novifilia</name>
    <dbReference type="NCBI Taxonomy" id="2527975"/>
    <lineage>
        <taxon>Bacteria</taxon>
        <taxon>Pseudomonadati</taxon>
        <taxon>Planctomycetota</taxon>
        <taxon>Planctomycetia</taxon>
        <taxon>Kolteriales</taxon>
        <taxon>Kolteriaceae</taxon>
        <taxon>Kolteria</taxon>
    </lineage>
</organism>
<keyword evidence="2" id="KW-1185">Reference proteome</keyword>
<dbReference type="EMBL" id="CP036279">
    <property type="protein sequence ID" value="QDU63447.1"/>
    <property type="molecule type" value="Genomic_DNA"/>
</dbReference>
<evidence type="ECO:0000313" key="1">
    <source>
        <dbReference type="EMBL" id="QDU63447.1"/>
    </source>
</evidence>
<dbReference type="AlphaFoldDB" id="A0A518B928"/>
<dbReference type="KEGG" id="knv:Pan216_43270"/>
<gene>
    <name evidence="1" type="ORF">Pan216_43270</name>
</gene>
<dbReference type="Proteomes" id="UP000317093">
    <property type="component" value="Chromosome"/>
</dbReference>